<gene>
    <name evidence="8" type="ORF">HHK36_022755</name>
</gene>
<dbReference type="Proteomes" id="UP000655225">
    <property type="component" value="Unassembled WGS sequence"/>
</dbReference>
<comment type="caution">
    <text evidence="8">The sequence shown here is derived from an EMBL/GenBank/DDBJ whole genome shotgun (WGS) entry which is preliminary data.</text>
</comment>
<evidence type="ECO:0000256" key="3">
    <source>
        <dbReference type="ARBA" id="ARBA00022605"/>
    </source>
</evidence>
<dbReference type="GO" id="GO:0016740">
    <property type="term" value="F:transferase activity"/>
    <property type="evidence" value="ECO:0007669"/>
    <property type="project" value="UniProtKB-KW"/>
</dbReference>
<keyword evidence="5" id="KW-0663">Pyridoxal phosphate</keyword>
<keyword evidence="9" id="KW-1185">Reference proteome</keyword>
<evidence type="ECO:0000259" key="7">
    <source>
        <dbReference type="Pfam" id="PF00291"/>
    </source>
</evidence>
<dbReference type="SUPFAM" id="SSF53686">
    <property type="entry name" value="Tryptophan synthase beta subunit-like PLP-dependent enzymes"/>
    <property type="match status" value="1"/>
</dbReference>
<dbReference type="InterPro" id="IPR036052">
    <property type="entry name" value="TrpB-like_PALP_sf"/>
</dbReference>
<dbReference type="InterPro" id="IPR001216">
    <property type="entry name" value="P-phosphate_BS"/>
</dbReference>
<feature type="domain" description="Tryptophan synthase beta chain-like PALP" evidence="7">
    <location>
        <begin position="12"/>
        <end position="344"/>
    </location>
</feature>
<evidence type="ECO:0000313" key="8">
    <source>
        <dbReference type="EMBL" id="KAF8392413.1"/>
    </source>
</evidence>
<dbReference type="PANTHER" id="PTHR10314">
    <property type="entry name" value="CYSTATHIONINE BETA-SYNTHASE"/>
    <property type="match status" value="1"/>
</dbReference>
<name>A0A835D6M1_TETSI</name>
<dbReference type="Pfam" id="PF00291">
    <property type="entry name" value="PALP"/>
    <property type="match status" value="1"/>
</dbReference>
<dbReference type="AlphaFoldDB" id="A0A835D6M1"/>
<dbReference type="InterPro" id="IPR001926">
    <property type="entry name" value="TrpB-like_PALP"/>
</dbReference>
<organism evidence="8 9">
    <name type="scientific">Tetracentron sinense</name>
    <name type="common">Spur-leaf</name>
    <dbReference type="NCBI Taxonomy" id="13715"/>
    <lineage>
        <taxon>Eukaryota</taxon>
        <taxon>Viridiplantae</taxon>
        <taxon>Streptophyta</taxon>
        <taxon>Embryophyta</taxon>
        <taxon>Tracheophyta</taxon>
        <taxon>Spermatophyta</taxon>
        <taxon>Magnoliopsida</taxon>
        <taxon>Trochodendrales</taxon>
        <taxon>Trochodendraceae</taxon>
        <taxon>Tetracentron</taxon>
    </lineage>
</organism>
<dbReference type="PROSITE" id="PS00901">
    <property type="entry name" value="CYS_SYNTHASE"/>
    <property type="match status" value="1"/>
</dbReference>
<evidence type="ECO:0000256" key="2">
    <source>
        <dbReference type="ARBA" id="ARBA00007103"/>
    </source>
</evidence>
<dbReference type="Gene3D" id="3.40.50.1100">
    <property type="match status" value="3"/>
</dbReference>
<dbReference type="CDD" id="cd01561">
    <property type="entry name" value="CBS_like"/>
    <property type="match status" value="1"/>
</dbReference>
<keyword evidence="6" id="KW-0198">Cysteine biosynthesis</keyword>
<reference evidence="8 9" key="1">
    <citation type="submission" date="2020-04" db="EMBL/GenBank/DDBJ databases">
        <title>Plant Genome Project.</title>
        <authorList>
            <person name="Zhang R.-G."/>
        </authorList>
    </citation>
    <scope>NUCLEOTIDE SEQUENCE [LARGE SCALE GENOMIC DNA]</scope>
    <source>
        <strain evidence="8">YNK0</strain>
        <tissue evidence="8">Leaf</tissue>
    </source>
</reference>
<dbReference type="EMBL" id="JABCRI010000016">
    <property type="protein sequence ID" value="KAF8392413.1"/>
    <property type="molecule type" value="Genomic_DNA"/>
</dbReference>
<evidence type="ECO:0000256" key="4">
    <source>
        <dbReference type="ARBA" id="ARBA00022679"/>
    </source>
</evidence>
<accession>A0A835D6M1</accession>
<evidence type="ECO:0000256" key="5">
    <source>
        <dbReference type="ARBA" id="ARBA00022898"/>
    </source>
</evidence>
<dbReference type="FunFam" id="3.40.50.1100:FF:000002">
    <property type="entry name" value="Cysteine synthase"/>
    <property type="match status" value="1"/>
</dbReference>
<keyword evidence="3" id="KW-0028">Amino-acid biosynthesis</keyword>
<dbReference type="OMA" id="CMTADTG"/>
<proteinExistence type="inferred from homology"/>
<dbReference type="InterPro" id="IPR050214">
    <property type="entry name" value="Cys_Synth/Cystath_Beta-Synth"/>
</dbReference>
<keyword evidence="4" id="KW-0808">Transferase</keyword>
<evidence type="ECO:0000256" key="1">
    <source>
        <dbReference type="ARBA" id="ARBA00001933"/>
    </source>
</evidence>
<dbReference type="OrthoDB" id="10259545at2759"/>
<evidence type="ECO:0000313" key="9">
    <source>
        <dbReference type="Proteomes" id="UP000655225"/>
    </source>
</evidence>
<sequence length="371" mass="39642">MVEEKCAIAKDVTELIGNTPLVYLNSIADGCVARIAAKLEMMEPCSSVKDRIGYSMIKDAEEKGLIKPGESVLIEPTSGNTGIGLAFMAAAKGYKLIITMPASMSLERRIILRAFGAELVLTDPARGMKGAVQKAEEILAKTPNAYILQQFENPANPKIHYETTGPEIWKGSGGKVDAFISGIGTGGTVTGAGKFLKEQNPEIKLYGVEPVESAVLSGGKPGELSWKEYTSFIDFLDGIAFLVIHRIDVGFTEYESDTLGSLHFLCLGPHKIQGIGAGFIPGVLEVDIIDEVIQVSSDESIETAKLLALKEGLLVGISSGAAAAAAIKIAKRPENAGKLLVVVFPSFGERYLSSVLFESVRREAESMVFEP</sequence>
<comment type="cofactor">
    <cofactor evidence="1">
        <name>pyridoxal 5'-phosphate</name>
        <dbReference type="ChEBI" id="CHEBI:597326"/>
    </cofactor>
</comment>
<evidence type="ECO:0000256" key="6">
    <source>
        <dbReference type="ARBA" id="ARBA00023192"/>
    </source>
</evidence>
<comment type="similarity">
    <text evidence="2">Belongs to the cysteine synthase/cystathionine beta-synthase family.</text>
</comment>
<protein>
    <recommendedName>
        <fullName evidence="7">Tryptophan synthase beta chain-like PALP domain-containing protein</fullName>
    </recommendedName>
</protein>
<dbReference type="GO" id="GO:0006535">
    <property type="term" value="P:cysteine biosynthetic process from serine"/>
    <property type="evidence" value="ECO:0007669"/>
    <property type="project" value="InterPro"/>
</dbReference>